<dbReference type="InterPro" id="IPR000845">
    <property type="entry name" value="Nucleoside_phosphorylase_d"/>
</dbReference>
<evidence type="ECO:0000313" key="5">
    <source>
        <dbReference type="EMBL" id="AHI31542.1"/>
    </source>
</evidence>
<dbReference type="NCBIfam" id="NF006599">
    <property type="entry name" value="PRK09136.1"/>
    <property type="match status" value="1"/>
</dbReference>
<dbReference type="PANTHER" id="PTHR42679:SF2">
    <property type="entry name" value="S-METHYL-5'-THIOADENOSINE PHOSPHORYLASE"/>
    <property type="match status" value="1"/>
</dbReference>
<feature type="domain" description="Nucleoside phosphorylase" evidence="4">
    <location>
        <begin position="19"/>
        <end position="232"/>
    </location>
</feature>
<dbReference type="InterPro" id="IPR035994">
    <property type="entry name" value="Nucleoside_phosphorylase_sf"/>
</dbReference>
<dbReference type="GO" id="GO:0006166">
    <property type="term" value="P:purine ribonucleoside salvage"/>
    <property type="evidence" value="ECO:0007669"/>
    <property type="project" value="UniProtKB-UniRule"/>
</dbReference>
<dbReference type="InterPro" id="IPR010044">
    <property type="entry name" value="MTAP"/>
</dbReference>
<dbReference type="AlphaFoldDB" id="W5YQP0"/>
<keyword evidence="2 3" id="KW-0808">Transferase</keyword>
<dbReference type="CDD" id="cd09010">
    <property type="entry name" value="MTAP_SsMTAPII_like_MTIP"/>
    <property type="match status" value="1"/>
</dbReference>
<gene>
    <name evidence="5" type="ORF">AU15_10190</name>
</gene>
<dbReference type="GO" id="GO:0005829">
    <property type="term" value="C:cytosol"/>
    <property type="evidence" value="ECO:0007669"/>
    <property type="project" value="TreeGrafter"/>
</dbReference>
<reference evidence="5 6" key="1">
    <citation type="journal article" date="2014" name="Genome Announc.">
        <title>Draft Genome Sequences of Marinobacter similis A3d10T and Marinobacter salarius R9SW1T.</title>
        <authorList>
            <person name="Ivanova E.P."/>
            <person name="Ng H.J."/>
            <person name="Webb H.K."/>
            <person name="Feng G."/>
            <person name="Oshima K."/>
            <person name="Hattori M."/>
            <person name="Ohkuma M."/>
            <person name="Sergeev A.F."/>
            <person name="Mikhailov V.V."/>
            <person name="Crawford R.J."/>
            <person name="Sawabe T."/>
        </authorList>
    </citation>
    <scope>NUCLEOTIDE SEQUENCE [LARGE SCALE GENOMIC DNA]</scope>
    <source>
        <strain evidence="6">A3d10 and R9SW1</strain>
    </source>
</reference>
<keyword evidence="1 3" id="KW-0328">Glycosyltransferase</keyword>
<dbReference type="Pfam" id="PF01048">
    <property type="entry name" value="PNP_UDP_1"/>
    <property type="match status" value="1"/>
</dbReference>
<accession>W5YQP0</accession>
<evidence type="ECO:0000256" key="3">
    <source>
        <dbReference type="HAMAP-Rule" id="MF_01963"/>
    </source>
</evidence>
<evidence type="ECO:0000313" key="6">
    <source>
        <dbReference type="Proteomes" id="UP000035081"/>
    </source>
</evidence>
<dbReference type="PANTHER" id="PTHR42679">
    <property type="entry name" value="S-METHYL-5'-THIOADENOSINE PHOSPHORYLASE"/>
    <property type="match status" value="1"/>
</dbReference>
<feature type="site" description="Important for substrate specificity" evidence="3">
    <location>
        <position position="216"/>
    </location>
</feature>
<dbReference type="SUPFAM" id="SSF53167">
    <property type="entry name" value="Purine and uridine phosphorylases"/>
    <property type="match status" value="1"/>
</dbReference>
<evidence type="ECO:0000256" key="2">
    <source>
        <dbReference type="ARBA" id="ARBA00022679"/>
    </source>
</evidence>
<dbReference type="GO" id="GO:0017061">
    <property type="term" value="F:S-methyl-5-thioadenosine phosphorylase activity"/>
    <property type="evidence" value="ECO:0007669"/>
    <property type="project" value="InterPro"/>
</dbReference>
<comment type="miscellaneous">
    <text evidence="3">Although this enzyme belongs to the family of MTA phosphorylases based on sequence homology, it has been shown that conserved amino acid substitutions in the substrate binding pocket convert the substrate specificity of this enzyme from 6-aminopurines to 6-oxopurines.</text>
</comment>
<dbReference type="InterPro" id="IPR018099">
    <property type="entry name" value="Purine_phosphorylase-2_CS"/>
</dbReference>
<comment type="similarity">
    <text evidence="3">Belongs to the PNP/MTAP phosphorylase family. MTAP subfamily.</text>
</comment>
<sequence>MIGGTGLTTLSGLEITGERVVDTPWGEPSSVLVDGLLGDQPVVFLSRHGNPHRIPPHQVNYRANLHALQQAGVRTVVGVNAVGGIHADMGPAHIVIPDQIIDYTWGRASTFFEGELEETTHIDFTFPYSELARALLIDAARTVGCSFSDFGVYGATQGPRLETAAEVRRLERDGCDLVGMTGMPEAALAAELKMNYVCLALVVNRAAGKSDHIITMTEIEVAIDQGMSGVKRILEIAIGGLGALLLNLLEKHQHANGGGVEEMDFLAAHAACFPYPGD</sequence>
<feature type="binding site" evidence="3">
    <location>
        <begin position="204"/>
        <end position="206"/>
    </location>
    <ligand>
        <name>substrate</name>
    </ligand>
</feature>
<dbReference type="HOGENOM" id="CLU_054456_0_2_6"/>
<comment type="pathway">
    <text evidence="3">Purine metabolism; purine nucleoside salvage.</text>
</comment>
<dbReference type="GO" id="GO:0019509">
    <property type="term" value="P:L-methionine salvage from methylthioadenosine"/>
    <property type="evidence" value="ECO:0007669"/>
    <property type="project" value="TreeGrafter"/>
</dbReference>
<dbReference type="EC" id="2.4.2.44" evidence="3"/>
<dbReference type="Gene3D" id="3.40.50.1580">
    <property type="entry name" value="Nucleoside phosphorylase domain"/>
    <property type="match status" value="1"/>
</dbReference>
<dbReference type="HAMAP" id="MF_01963">
    <property type="entry name" value="MTAP"/>
    <property type="match status" value="1"/>
</dbReference>
<name>W5YQP0_9GAMM</name>
<dbReference type="UniPathway" id="UPA00606"/>
<dbReference type="Proteomes" id="UP000035081">
    <property type="component" value="Chromosome"/>
</dbReference>
<comment type="function">
    <text evidence="3">Catalyzes the reversible phosphorylation of S-methyl-5'-thioinosine (MTI) to hypoxanthine and 5-methylthioribose-1-phosphate. Involved in the breakdown of S-methyl-5'-thioadenosine (MTA), a major by-product of polyamine biosynthesis. Catabolism of (MTA) occurs via deamination to MTI and phosphorolysis to hypoxanthine.</text>
</comment>
<dbReference type="KEGG" id="msr:AU15_10190"/>
<feature type="binding site" evidence="3">
    <location>
        <position position="5"/>
    </location>
    <ligand>
        <name>phosphate</name>
        <dbReference type="ChEBI" id="CHEBI:43474"/>
    </ligand>
</feature>
<evidence type="ECO:0000256" key="1">
    <source>
        <dbReference type="ARBA" id="ARBA00022676"/>
    </source>
</evidence>
<dbReference type="PROSITE" id="PS01240">
    <property type="entry name" value="PNP_MTAP_2"/>
    <property type="match status" value="1"/>
</dbReference>
<proteinExistence type="inferred from homology"/>
<comment type="subunit">
    <text evidence="3">Homotrimer.</text>
</comment>
<comment type="caution">
    <text evidence="3">Lacks conserved residue(s) required for the propagation of feature annotation.</text>
</comment>
<feature type="binding site" evidence="3">
    <location>
        <position position="180"/>
    </location>
    <ligand>
        <name>substrate</name>
    </ligand>
</feature>
<keyword evidence="3" id="KW-0660">Purine salvage</keyword>
<feature type="binding site" evidence="3">
    <location>
        <begin position="47"/>
        <end position="48"/>
    </location>
    <ligand>
        <name>phosphate</name>
        <dbReference type="ChEBI" id="CHEBI:43474"/>
    </ligand>
</feature>
<comment type="catalytic activity">
    <reaction evidence="3">
        <text>S-methyl-5'-thioinosine + phosphate = 5-(methylsulfanyl)-alpha-D-ribose 1-phosphate + hypoxanthine</text>
        <dbReference type="Rhea" id="RHEA:30643"/>
        <dbReference type="ChEBI" id="CHEBI:17368"/>
        <dbReference type="ChEBI" id="CHEBI:43474"/>
        <dbReference type="ChEBI" id="CHEBI:48595"/>
        <dbReference type="ChEBI" id="CHEBI:58533"/>
        <dbReference type="EC" id="2.4.2.44"/>
    </reaction>
</comment>
<protein>
    <recommendedName>
        <fullName evidence="3">Probable S-methyl-5'-thioinosine phosphorylase</fullName>
        <ecNumber evidence="3">2.4.2.44</ecNumber>
    </recommendedName>
    <alternativeName>
        <fullName evidence="3">5'-methylthioinosine phosphorylase</fullName>
        <shortName evidence="3">MTI phosphorylase</shortName>
        <shortName evidence="3">MTIP</shortName>
    </alternativeName>
</protein>
<feature type="binding site" evidence="3">
    <location>
        <position position="181"/>
    </location>
    <ligand>
        <name>phosphate</name>
        <dbReference type="ChEBI" id="CHEBI:43474"/>
    </ligand>
</feature>
<feature type="site" description="Important for substrate specificity" evidence="3">
    <location>
        <position position="162"/>
    </location>
</feature>
<organism evidence="5 6">
    <name type="scientific">Marinobacter salarius</name>
    <dbReference type="NCBI Taxonomy" id="1420917"/>
    <lineage>
        <taxon>Bacteria</taxon>
        <taxon>Pseudomonadati</taxon>
        <taxon>Pseudomonadota</taxon>
        <taxon>Gammaproteobacteria</taxon>
        <taxon>Pseudomonadales</taxon>
        <taxon>Marinobacteraceae</taxon>
        <taxon>Marinobacter</taxon>
    </lineage>
</organism>
<evidence type="ECO:0000259" key="4">
    <source>
        <dbReference type="Pfam" id="PF01048"/>
    </source>
</evidence>
<dbReference type="EMBL" id="CP007152">
    <property type="protein sequence ID" value="AHI31542.1"/>
    <property type="molecule type" value="Genomic_DNA"/>
</dbReference>